<evidence type="ECO:0000256" key="1">
    <source>
        <dbReference type="SAM" id="MobiDB-lite"/>
    </source>
</evidence>
<evidence type="ECO:0000313" key="3">
    <source>
        <dbReference type="Proteomes" id="UP001057375"/>
    </source>
</evidence>
<organism evidence="2 3">
    <name type="scientific">Aduncisulcus paluster</name>
    <dbReference type="NCBI Taxonomy" id="2918883"/>
    <lineage>
        <taxon>Eukaryota</taxon>
        <taxon>Metamonada</taxon>
        <taxon>Carpediemonas-like organisms</taxon>
        <taxon>Aduncisulcus</taxon>
    </lineage>
</organism>
<proteinExistence type="predicted"/>
<reference evidence="2" key="1">
    <citation type="submission" date="2022-03" db="EMBL/GenBank/DDBJ databases">
        <title>Draft genome sequence of Aduncisulcus paluster, a free-living microaerophilic Fornicata.</title>
        <authorList>
            <person name="Yuyama I."/>
            <person name="Kume K."/>
            <person name="Tamura T."/>
            <person name="Inagaki Y."/>
            <person name="Hashimoto T."/>
        </authorList>
    </citation>
    <scope>NUCLEOTIDE SEQUENCE</scope>
    <source>
        <strain evidence="2">NY0171</strain>
    </source>
</reference>
<feature type="region of interest" description="Disordered" evidence="1">
    <location>
        <begin position="24"/>
        <end position="77"/>
    </location>
</feature>
<protein>
    <submittedName>
        <fullName evidence="2">OmpA family protein</fullName>
    </submittedName>
</protein>
<keyword evidence="3" id="KW-1185">Reference proteome</keyword>
<comment type="caution">
    <text evidence="2">The sequence shown here is derived from an EMBL/GenBank/DDBJ whole genome shotgun (WGS) entry which is preliminary data.</text>
</comment>
<accession>A0ABQ5KDJ9</accession>
<name>A0ABQ5KDJ9_9EUKA</name>
<evidence type="ECO:0000313" key="2">
    <source>
        <dbReference type="EMBL" id="GKT30572.1"/>
    </source>
</evidence>
<gene>
    <name evidence="2" type="ORF">ADUPG1_005553</name>
</gene>
<feature type="compositionally biased region" description="Polar residues" evidence="1">
    <location>
        <begin position="58"/>
        <end position="77"/>
    </location>
</feature>
<dbReference type="EMBL" id="BQXS01008894">
    <property type="protein sequence ID" value="GKT30572.1"/>
    <property type="molecule type" value="Genomic_DNA"/>
</dbReference>
<feature type="non-terminal residue" evidence="2">
    <location>
        <position position="77"/>
    </location>
</feature>
<dbReference type="Proteomes" id="UP001057375">
    <property type="component" value="Unassembled WGS sequence"/>
</dbReference>
<feature type="compositionally biased region" description="Polar residues" evidence="1">
    <location>
        <begin position="27"/>
        <end position="50"/>
    </location>
</feature>
<sequence length="77" mass="8200">MAVPLTSWARYENTNQGMVAGLMPNMVQMQAPPQSGNAMPQGTSNQQEQSAAEHGKTKTTPAPMQSPTQASKTQSKP</sequence>